<dbReference type="EMBL" id="UINC01150755">
    <property type="protein sequence ID" value="SVD43965.1"/>
    <property type="molecule type" value="Genomic_DNA"/>
</dbReference>
<evidence type="ECO:0000313" key="1">
    <source>
        <dbReference type="EMBL" id="SVD43965.1"/>
    </source>
</evidence>
<proteinExistence type="predicted"/>
<sequence>LFCAENELQDGFVFTFADIIYGPSLVRKLLDAPADIALVCDSNWSEVYEGRTEHPVGEANLVKTTENSIVSIGRGMIPLDEVTGEFIGLGKVAGSAVGELISTYHDVRSQWLSGEPLDFHNVDDFRTAYLDDIFQEMINRGQNIYPVITDVDWHEVDTPQDIERVSSLLEKIGELE</sequence>
<evidence type="ECO:0008006" key="2">
    <source>
        <dbReference type="Google" id="ProtNLM"/>
    </source>
</evidence>
<gene>
    <name evidence="1" type="ORF">METZ01_LOCUS396819</name>
</gene>
<dbReference type="SUPFAM" id="SSF53448">
    <property type="entry name" value="Nucleotide-diphospho-sugar transferases"/>
    <property type="match status" value="1"/>
</dbReference>
<organism evidence="1">
    <name type="scientific">marine metagenome</name>
    <dbReference type="NCBI Taxonomy" id="408172"/>
    <lineage>
        <taxon>unclassified sequences</taxon>
        <taxon>metagenomes</taxon>
        <taxon>ecological metagenomes</taxon>
    </lineage>
</organism>
<protein>
    <recommendedName>
        <fullName evidence="2">MobA-like NTP transferase domain-containing protein</fullName>
    </recommendedName>
</protein>
<name>A0A382VD58_9ZZZZ</name>
<dbReference type="Gene3D" id="3.90.550.10">
    <property type="entry name" value="Spore Coat Polysaccharide Biosynthesis Protein SpsA, Chain A"/>
    <property type="match status" value="1"/>
</dbReference>
<accession>A0A382VD58</accession>
<reference evidence="1" key="1">
    <citation type="submission" date="2018-05" db="EMBL/GenBank/DDBJ databases">
        <authorList>
            <person name="Lanie J.A."/>
            <person name="Ng W.-L."/>
            <person name="Kazmierczak K.M."/>
            <person name="Andrzejewski T.M."/>
            <person name="Davidsen T.M."/>
            <person name="Wayne K.J."/>
            <person name="Tettelin H."/>
            <person name="Glass J.I."/>
            <person name="Rusch D."/>
            <person name="Podicherti R."/>
            <person name="Tsui H.-C.T."/>
            <person name="Winkler M.E."/>
        </authorList>
    </citation>
    <scope>NUCLEOTIDE SEQUENCE</scope>
</reference>
<dbReference type="InterPro" id="IPR029044">
    <property type="entry name" value="Nucleotide-diphossugar_trans"/>
</dbReference>
<feature type="non-terminal residue" evidence="1">
    <location>
        <position position="1"/>
    </location>
</feature>
<dbReference type="AlphaFoldDB" id="A0A382VD58"/>